<proteinExistence type="predicted"/>
<dbReference type="OrthoDB" id="423607at2759"/>
<protein>
    <submittedName>
        <fullName evidence="6">F-box protein At1g47056-like</fullName>
    </submittedName>
</protein>
<feature type="region of interest" description="Disordered" evidence="1">
    <location>
        <begin position="1"/>
        <end position="41"/>
    </location>
</feature>
<reference evidence="6" key="2">
    <citation type="submission" date="2025-08" db="UniProtKB">
        <authorList>
            <consortium name="RefSeq"/>
        </authorList>
    </citation>
    <scope>IDENTIFICATION</scope>
    <source>
        <tissue evidence="6">Young leaves</tissue>
    </source>
</reference>
<dbReference type="InterPro" id="IPR006553">
    <property type="entry name" value="Leu-rich_rpt_Cys-con_subtyp"/>
</dbReference>
<dbReference type="Gene3D" id="3.80.10.10">
    <property type="entry name" value="Ribonuclease Inhibitor"/>
    <property type="match status" value="2"/>
</dbReference>
<name>A0A8B7CIJ5_PHODC</name>
<reference evidence="5" key="1">
    <citation type="journal article" date="2019" name="Nat. Commun.">
        <title>Genome-wide association mapping of date palm fruit traits.</title>
        <authorList>
            <person name="Hazzouri K.M."/>
            <person name="Gros-Balthazard M."/>
            <person name="Flowers J.M."/>
            <person name="Copetti D."/>
            <person name="Lemansour A."/>
            <person name="Lebrun M."/>
            <person name="Masmoudi K."/>
            <person name="Ferrand S."/>
            <person name="Dhar M.I."/>
            <person name="Fresquez Z.A."/>
            <person name="Rosas U."/>
            <person name="Zhang J."/>
            <person name="Talag J."/>
            <person name="Lee S."/>
            <person name="Kudrna D."/>
            <person name="Powell R.F."/>
            <person name="Leitch I.J."/>
            <person name="Krueger R.R."/>
            <person name="Wing R.A."/>
            <person name="Amiri K.M.A."/>
            <person name="Purugganan M.D."/>
        </authorList>
    </citation>
    <scope>NUCLEOTIDE SEQUENCE [LARGE SCALE GENOMIC DNA]</scope>
    <source>
        <strain evidence="5">cv. Khalas</strain>
    </source>
</reference>
<dbReference type="Pfam" id="PF12937">
    <property type="entry name" value="F-box-like"/>
    <property type="match status" value="1"/>
</dbReference>
<dbReference type="Pfam" id="PF25372">
    <property type="entry name" value="DUF7885"/>
    <property type="match status" value="1"/>
</dbReference>
<dbReference type="SUPFAM" id="SSF52047">
    <property type="entry name" value="RNI-like"/>
    <property type="match status" value="1"/>
</dbReference>
<dbReference type="GO" id="GO:0019005">
    <property type="term" value="C:SCF ubiquitin ligase complex"/>
    <property type="evidence" value="ECO:0007669"/>
    <property type="project" value="TreeGrafter"/>
</dbReference>
<dbReference type="CDD" id="cd22159">
    <property type="entry name" value="F-box_AtTIR1-like"/>
    <property type="match status" value="1"/>
</dbReference>
<feature type="domain" description="F-box/LRR-repeat protein 15-like leucin rich repeat" evidence="4">
    <location>
        <begin position="271"/>
        <end position="437"/>
    </location>
</feature>
<dbReference type="FunFam" id="1.20.1280.50:FF:000005">
    <property type="entry name" value="F-box/LRR-repeat protein 3 isoform X1"/>
    <property type="match status" value="1"/>
</dbReference>
<dbReference type="Gene3D" id="1.20.1280.50">
    <property type="match status" value="1"/>
</dbReference>
<feature type="domain" description="F-box/LRR-repeat protein 15/At3g58940/PEG3-like LRR" evidence="3">
    <location>
        <begin position="103"/>
        <end position="217"/>
    </location>
</feature>
<dbReference type="SMART" id="SM00367">
    <property type="entry name" value="LRR_CC"/>
    <property type="match status" value="8"/>
</dbReference>
<evidence type="ECO:0000259" key="2">
    <source>
        <dbReference type="Pfam" id="PF12937"/>
    </source>
</evidence>
<evidence type="ECO:0000259" key="4">
    <source>
        <dbReference type="Pfam" id="PF25372"/>
    </source>
</evidence>
<dbReference type="GO" id="GO:0031146">
    <property type="term" value="P:SCF-dependent proteasomal ubiquitin-dependent protein catabolic process"/>
    <property type="evidence" value="ECO:0007669"/>
    <property type="project" value="TreeGrafter"/>
</dbReference>
<dbReference type="SUPFAM" id="SSF81383">
    <property type="entry name" value="F-box domain"/>
    <property type="match status" value="1"/>
</dbReference>
<dbReference type="KEGG" id="pda:103714278"/>
<dbReference type="InterPro" id="IPR001810">
    <property type="entry name" value="F-box_dom"/>
</dbReference>
<dbReference type="PANTHER" id="PTHR13318:SF92">
    <property type="entry name" value="F-BOX_LRR-REPEAT PROTEIN 8-RELATED"/>
    <property type="match status" value="1"/>
</dbReference>
<evidence type="ECO:0000259" key="3">
    <source>
        <dbReference type="Pfam" id="PF24758"/>
    </source>
</evidence>
<evidence type="ECO:0000313" key="6">
    <source>
        <dbReference type="RefSeq" id="XP_008799696.2"/>
    </source>
</evidence>
<keyword evidence="5" id="KW-1185">Reference proteome</keyword>
<dbReference type="Proteomes" id="UP000228380">
    <property type="component" value="Chromosome 7"/>
</dbReference>
<gene>
    <name evidence="6" type="primary">LOC103714278</name>
</gene>
<feature type="compositionally biased region" description="Low complexity" evidence="1">
    <location>
        <begin position="19"/>
        <end position="36"/>
    </location>
</feature>
<evidence type="ECO:0000313" key="5">
    <source>
        <dbReference type="Proteomes" id="UP000228380"/>
    </source>
</evidence>
<dbReference type="InterPro" id="IPR055411">
    <property type="entry name" value="LRR_FXL15/At3g58940/PEG3-like"/>
</dbReference>
<evidence type="ECO:0000256" key="1">
    <source>
        <dbReference type="SAM" id="MobiDB-lite"/>
    </source>
</evidence>
<dbReference type="AlphaFoldDB" id="A0A8B7CIJ5"/>
<dbReference type="PANTHER" id="PTHR13318">
    <property type="entry name" value="PARTNER OF PAIRED, ISOFORM B-RELATED"/>
    <property type="match status" value="1"/>
</dbReference>
<dbReference type="GO" id="GO:0005737">
    <property type="term" value="C:cytoplasm"/>
    <property type="evidence" value="ECO:0007669"/>
    <property type="project" value="UniProtKB-ARBA"/>
</dbReference>
<dbReference type="InterPro" id="IPR036047">
    <property type="entry name" value="F-box-like_dom_sf"/>
</dbReference>
<accession>A0A8B7CIJ5</accession>
<feature type="domain" description="F-box" evidence="2">
    <location>
        <begin position="42"/>
        <end position="71"/>
    </location>
</feature>
<organism evidence="5 6">
    <name type="scientific">Phoenix dactylifera</name>
    <name type="common">Date palm</name>
    <dbReference type="NCBI Taxonomy" id="42345"/>
    <lineage>
        <taxon>Eukaryota</taxon>
        <taxon>Viridiplantae</taxon>
        <taxon>Streptophyta</taxon>
        <taxon>Embryophyta</taxon>
        <taxon>Tracheophyta</taxon>
        <taxon>Spermatophyta</taxon>
        <taxon>Magnoliopsida</taxon>
        <taxon>Liliopsida</taxon>
        <taxon>Arecaceae</taxon>
        <taxon>Coryphoideae</taxon>
        <taxon>Phoeniceae</taxon>
        <taxon>Phoenix</taxon>
    </lineage>
</organism>
<dbReference type="RefSeq" id="XP_008799696.2">
    <property type="nucleotide sequence ID" value="XM_008801474.4"/>
</dbReference>
<dbReference type="Pfam" id="PF24758">
    <property type="entry name" value="LRR_At5g56370"/>
    <property type="match status" value="1"/>
</dbReference>
<dbReference type="InterPro" id="IPR057207">
    <property type="entry name" value="FBXL15_LRR"/>
</dbReference>
<sequence length="525" mass="56214">MGQSASTLCHRRPKPSVAGPPSSAMIPSAASASSGPSRDHTEDLPNDCLALIFQSLGSGDRKRCSLVCRRWLVVEGQSRHRLSLDSRAALLEAAPSLFSRFDGVSKLALKCDRRSDSIGDEALDLISLRCPNLTRLKLRACRALTERGMAALAKHCPNLRKLSCGSCTFGAKGVEAVLRGCPLLEEISIKRLRGLSDAAAEPVGLGSASSSLRSVCLKELYNGQCFAPLIAGSPNLKTLKLFRCSGDWDRLLETIADGVPGIVEIHLEKLQVSDRGLAALSSCADLEVLHLVKIPECTDAGLATLADKCRLLRKIHIDGWKTNRIGDEGLMAVARRCPKLQELVLIGVNPTALSLGLIASNCRNLERLALCGSDTFGDAEMSCIAAKCMALKKLCIKGCPVSDQGMGALAEGCPNLVKVKVKKCRGVTPGFADWLRASRGTLAVNLDPGGLIEQPDATLSESGILDNGSELLPALVEQMGSMELPSSSNGRSLPWKTRMSFLAGRNFFVSTFRRWSHGSSNHHHS</sequence>
<dbReference type="InterPro" id="IPR032675">
    <property type="entry name" value="LRR_dom_sf"/>
</dbReference>
<dbReference type="FunFam" id="3.80.10.10:FF:000449">
    <property type="entry name" value="F-box protein SKIP2"/>
    <property type="match status" value="1"/>
</dbReference>
<dbReference type="GeneID" id="103714278"/>